<feature type="compositionally biased region" description="Low complexity" evidence="1">
    <location>
        <begin position="973"/>
        <end position="987"/>
    </location>
</feature>
<name>A0A0H2S469_9AGAM</name>
<feature type="compositionally biased region" description="Pro residues" evidence="1">
    <location>
        <begin position="829"/>
        <end position="855"/>
    </location>
</feature>
<dbReference type="OrthoDB" id="3262497at2759"/>
<evidence type="ECO:0000313" key="2">
    <source>
        <dbReference type="EMBL" id="KLO19050.1"/>
    </source>
</evidence>
<gene>
    <name evidence="2" type="ORF">SCHPADRAFT_935641</name>
</gene>
<feature type="compositionally biased region" description="Low complexity" evidence="1">
    <location>
        <begin position="689"/>
        <end position="704"/>
    </location>
</feature>
<feature type="compositionally biased region" description="Basic and acidic residues" evidence="1">
    <location>
        <begin position="55"/>
        <end position="66"/>
    </location>
</feature>
<feature type="compositionally biased region" description="Basic and acidic residues" evidence="1">
    <location>
        <begin position="451"/>
        <end position="460"/>
    </location>
</feature>
<feature type="compositionally biased region" description="Low complexity" evidence="1">
    <location>
        <begin position="226"/>
        <end position="235"/>
    </location>
</feature>
<feature type="region of interest" description="Disordered" evidence="1">
    <location>
        <begin position="888"/>
        <end position="914"/>
    </location>
</feature>
<feature type="compositionally biased region" description="Polar residues" evidence="1">
    <location>
        <begin position="438"/>
        <end position="448"/>
    </location>
</feature>
<feature type="compositionally biased region" description="Low complexity" evidence="1">
    <location>
        <begin position="797"/>
        <end position="808"/>
    </location>
</feature>
<feature type="region of interest" description="Disordered" evidence="1">
    <location>
        <begin position="1"/>
        <end position="151"/>
    </location>
</feature>
<dbReference type="STRING" id="27342.A0A0H2S469"/>
<dbReference type="GO" id="GO:0030041">
    <property type="term" value="P:actin filament polymerization"/>
    <property type="evidence" value="ECO:0007669"/>
    <property type="project" value="TreeGrafter"/>
</dbReference>
<feature type="compositionally biased region" description="Pro residues" evidence="1">
    <location>
        <begin position="584"/>
        <end position="597"/>
    </location>
</feature>
<feature type="region of interest" description="Disordered" evidence="1">
    <location>
        <begin position="717"/>
        <end position="874"/>
    </location>
</feature>
<dbReference type="PANTHER" id="PTHR45691">
    <property type="entry name" value="PROTEIN DIAPHANOUS"/>
    <property type="match status" value="1"/>
</dbReference>
<dbReference type="GO" id="GO:0005884">
    <property type="term" value="C:actin filament"/>
    <property type="evidence" value="ECO:0007669"/>
    <property type="project" value="TreeGrafter"/>
</dbReference>
<feature type="region of interest" description="Disordered" evidence="1">
    <location>
        <begin position="418"/>
        <end position="518"/>
    </location>
</feature>
<evidence type="ECO:0000313" key="3">
    <source>
        <dbReference type="Proteomes" id="UP000053477"/>
    </source>
</evidence>
<feature type="compositionally biased region" description="Basic residues" evidence="1">
    <location>
        <begin position="856"/>
        <end position="869"/>
    </location>
</feature>
<dbReference type="PANTHER" id="PTHR45691:SF6">
    <property type="entry name" value="PROTEIN DIAPHANOUS"/>
    <property type="match status" value="1"/>
</dbReference>
<feature type="region of interest" description="Disordered" evidence="1">
    <location>
        <begin position="571"/>
        <end position="704"/>
    </location>
</feature>
<organism evidence="2 3">
    <name type="scientific">Schizopora paradoxa</name>
    <dbReference type="NCBI Taxonomy" id="27342"/>
    <lineage>
        <taxon>Eukaryota</taxon>
        <taxon>Fungi</taxon>
        <taxon>Dikarya</taxon>
        <taxon>Basidiomycota</taxon>
        <taxon>Agaricomycotina</taxon>
        <taxon>Agaricomycetes</taxon>
        <taxon>Hymenochaetales</taxon>
        <taxon>Schizoporaceae</taxon>
        <taxon>Schizopora</taxon>
    </lineage>
</organism>
<protein>
    <submittedName>
        <fullName evidence="2">Uncharacterized protein</fullName>
    </submittedName>
</protein>
<dbReference type="Proteomes" id="UP000053477">
    <property type="component" value="Unassembled WGS sequence"/>
</dbReference>
<dbReference type="InterPro" id="IPR051412">
    <property type="entry name" value="Formin_Homology_Diaphanous_sf"/>
</dbReference>
<feature type="compositionally biased region" description="Pro residues" evidence="1">
    <location>
        <begin position="660"/>
        <end position="679"/>
    </location>
</feature>
<feature type="compositionally biased region" description="Low complexity" evidence="1">
    <location>
        <begin position="489"/>
        <end position="504"/>
    </location>
</feature>
<feature type="compositionally biased region" description="Basic and acidic residues" evidence="1">
    <location>
        <begin position="14"/>
        <end position="23"/>
    </location>
</feature>
<feature type="compositionally biased region" description="Polar residues" evidence="1">
    <location>
        <begin position="461"/>
        <end position="488"/>
    </location>
</feature>
<evidence type="ECO:0000256" key="1">
    <source>
        <dbReference type="SAM" id="MobiDB-lite"/>
    </source>
</evidence>
<dbReference type="InParanoid" id="A0A0H2S469"/>
<accession>A0A0H2S469</accession>
<proteinExistence type="predicted"/>
<feature type="compositionally biased region" description="Basic and acidic residues" evidence="1">
    <location>
        <begin position="236"/>
        <end position="247"/>
    </location>
</feature>
<keyword evidence="3" id="KW-1185">Reference proteome</keyword>
<dbReference type="AlphaFoldDB" id="A0A0H2S469"/>
<feature type="region of interest" description="Disordered" evidence="1">
    <location>
        <begin position="964"/>
        <end position="1002"/>
    </location>
</feature>
<reference evidence="2 3" key="1">
    <citation type="submission" date="2015-04" db="EMBL/GenBank/DDBJ databases">
        <title>Complete genome sequence of Schizopora paradoxa KUC8140, a cosmopolitan wood degrader in East Asia.</title>
        <authorList>
            <consortium name="DOE Joint Genome Institute"/>
            <person name="Min B."/>
            <person name="Park H."/>
            <person name="Jang Y."/>
            <person name="Kim J.-J."/>
            <person name="Kim K.H."/>
            <person name="Pangilinan J."/>
            <person name="Lipzen A."/>
            <person name="Riley R."/>
            <person name="Grigoriev I.V."/>
            <person name="Spatafora J.W."/>
            <person name="Choi I.-G."/>
        </authorList>
    </citation>
    <scope>NUCLEOTIDE SEQUENCE [LARGE SCALE GENOMIC DNA]</scope>
    <source>
        <strain evidence="2 3">KUC8140</strain>
    </source>
</reference>
<feature type="compositionally biased region" description="Low complexity" evidence="1">
    <location>
        <begin position="717"/>
        <end position="735"/>
    </location>
</feature>
<feature type="compositionally biased region" description="Pro residues" evidence="1">
    <location>
        <begin position="895"/>
        <end position="909"/>
    </location>
</feature>
<feature type="compositionally biased region" description="Polar residues" evidence="1">
    <location>
        <begin position="786"/>
        <end position="796"/>
    </location>
</feature>
<feature type="region of interest" description="Disordered" evidence="1">
    <location>
        <begin position="205"/>
        <end position="247"/>
    </location>
</feature>
<sequence>MDDLYGNAWSSSDEPAHEEDLSDVKLPSSKPALASELETSWEPAGSLAATVLSRSESDGWKVDGDHAWNGTSAKPSLWSGDKGSTTTAVIPHSDVWGPAADEPPPSESPVVDDEELSDSQRDEAHPPTSPIVLPPQEYELEASPRAPSPDVVNIDVQEPIASTTVATFDDEFQWNSQENGAPPRVPSPEAVVQEVLASTTLDSFDDEFQWNSPSPAFENSRDDVWESAWSSSEPPEGSKSEAPVKDEWEVAKEQALRRERAVPREVMASIMEHLNGVSEAVWPPEKRGEEDSQKFGNWRDGIASVEGLSELVRTALPEVALQPLPPYPKTNTAKAVQNSIRLSRNLPIVRQSPLSHLFASKASTAWELSVKNKVDVQQDDIPAGWRMVEPEAKETRPVVAEKKSAGILSFWSRRTASTASTSSVSEAKPTQPPERVGSPSSKRSSQASVPPDRRSGEVKRVSQSGRATPEPSTNTVNALPSSELSNALTQSTTMPTMSPPATSTVDPPATPQAPSAVSRFWNRFSRTKSEIRSSSTSPRNSIALSTNELDFLSEIVPSAHDEEDEVDLLGSLSSAKVKPKDADVPPPPALAPPPLAPPARVNSVSSTAGLGLGISPPNPKLQPTVTPSSAMDDLSSLFGSISPPPSDNSTPMSDPIKPVTLPPRLPPPILPLSKPPSPSPLANAKPNHSRTSSRSESSPVISSPLRTASPAVFVQSAASNVSPIAVSSSRSISPAMQPSPAPVMRGLSSSPVKPLPMPPPTASFNAFDDDDEFSAFHSPSHPTPGPSQTSFHNAETSFSSFSDSSFLSHPDESSQDGDDSFGDFSDFISPPPSSKPIPSPPPPLPVPPRSPSPPKVPRKNSKANLHIRKPSAEERRALESLVEKAASQVGRWPAPLSPLPELLPKPPGAPSAMASHQTDFFTLSPGLPASPGLLMPVAQSNGASPSLTPPASVFGAMQATLPSAPSFPPPPSTFALSRPPSAAAKSATPPPIAQPQKNVAVGKSGLSAQDLSFFEGL</sequence>
<dbReference type="EMBL" id="KQ085889">
    <property type="protein sequence ID" value="KLO19050.1"/>
    <property type="molecule type" value="Genomic_DNA"/>
</dbReference>